<keyword evidence="2" id="KW-0808">Transferase</keyword>
<dbReference type="CDD" id="cd04301">
    <property type="entry name" value="NAT_SF"/>
    <property type="match status" value="1"/>
</dbReference>
<dbReference type="GO" id="GO:0016747">
    <property type="term" value="F:acyltransferase activity, transferring groups other than amino-acyl groups"/>
    <property type="evidence" value="ECO:0007669"/>
    <property type="project" value="InterPro"/>
</dbReference>
<comment type="caution">
    <text evidence="2">The sequence shown here is derived from an EMBL/GenBank/DDBJ whole genome shotgun (WGS) entry which is preliminary data.</text>
</comment>
<reference evidence="2 3" key="1">
    <citation type="submission" date="2014-03" db="EMBL/GenBank/DDBJ databases">
        <title>Genomics of Bifidobacteria.</title>
        <authorList>
            <person name="Ventura M."/>
            <person name="Milani C."/>
            <person name="Lugli G.A."/>
        </authorList>
    </citation>
    <scope>NUCLEOTIDE SEQUENCE [LARGE SCALE GENOMIC DNA]</scope>
    <source>
        <strain evidence="2 3">LMG 21816</strain>
    </source>
</reference>
<dbReference type="PROSITE" id="PS51186">
    <property type="entry name" value="GNAT"/>
    <property type="match status" value="1"/>
</dbReference>
<protein>
    <submittedName>
        <fullName evidence="2">Acetyltransferase</fullName>
    </submittedName>
</protein>
<dbReference type="EMBL" id="JGZJ01000001">
    <property type="protein sequence ID" value="KFI84770.1"/>
    <property type="molecule type" value="Genomic_DNA"/>
</dbReference>
<evidence type="ECO:0000259" key="1">
    <source>
        <dbReference type="PROSITE" id="PS51186"/>
    </source>
</evidence>
<proteinExistence type="predicted"/>
<dbReference type="PANTHER" id="PTHR42919:SF40">
    <property type="entry name" value="FAMILY ACETYLTRANSFERASE, PUTATIVE-RELATED"/>
    <property type="match status" value="1"/>
</dbReference>
<dbReference type="SUPFAM" id="SSF55729">
    <property type="entry name" value="Acyl-CoA N-acyltransferases (Nat)"/>
    <property type="match status" value="1"/>
</dbReference>
<dbReference type="InterPro" id="IPR000182">
    <property type="entry name" value="GNAT_dom"/>
</dbReference>
<dbReference type="InterPro" id="IPR016181">
    <property type="entry name" value="Acyl_CoA_acyltransferase"/>
</dbReference>
<dbReference type="Pfam" id="PF00583">
    <property type="entry name" value="Acetyltransf_1"/>
    <property type="match status" value="1"/>
</dbReference>
<gene>
    <name evidence="2" type="ORF">BPULL_0264</name>
</gene>
<accession>A0A7V8KSJ6</accession>
<feature type="domain" description="N-acetyltransferase" evidence="1">
    <location>
        <begin position="16"/>
        <end position="187"/>
    </location>
</feature>
<organism evidence="2 3">
    <name type="scientific">Bifidobacterium pullorum</name>
    <dbReference type="NCBI Taxonomy" id="78448"/>
    <lineage>
        <taxon>Bacteria</taxon>
        <taxon>Bacillati</taxon>
        <taxon>Actinomycetota</taxon>
        <taxon>Actinomycetes</taxon>
        <taxon>Bifidobacteriales</taxon>
        <taxon>Bifidobacteriaceae</taxon>
        <taxon>Bifidobacterium</taxon>
    </lineage>
</organism>
<dbReference type="Proteomes" id="UP000029109">
    <property type="component" value="Unassembled WGS sequence"/>
</dbReference>
<dbReference type="InterPro" id="IPR051556">
    <property type="entry name" value="N-term/lysine_N-AcTrnsfr"/>
</dbReference>
<sequence>MNEQDRNRNDTDAGRMTIRRAEPRDIPQIDVLLHQVLDVHHAGRPDLFKPHATKYTDDQLADIIADDRTPVFVAVEPSAGSIADPAREDDGEGADRLLGYAFCQFQRHVDDNILTDILTLYIDDLCVDEAQRGRHVGNALYRHVLDFARNSGCYNVTLNVWACNEAAKGFYEHCGLKPQKIGMETIL</sequence>
<dbReference type="AlphaFoldDB" id="A0A7V8KSJ6"/>
<evidence type="ECO:0000313" key="2">
    <source>
        <dbReference type="EMBL" id="KFI84770.1"/>
    </source>
</evidence>
<evidence type="ECO:0000313" key="3">
    <source>
        <dbReference type="Proteomes" id="UP000029109"/>
    </source>
</evidence>
<dbReference type="PANTHER" id="PTHR42919">
    <property type="entry name" value="N-ALPHA-ACETYLTRANSFERASE"/>
    <property type="match status" value="1"/>
</dbReference>
<dbReference type="Gene3D" id="3.40.630.30">
    <property type="match status" value="1"/>
</dbReference>
<name>A0A7V8KSJ6_9BIFI</name>